<feature type="transmembrane region" description="Helical" evidence="1">
    <location>
        <begin position="20"/>
        <end position="39"/>
    </location>
</feature>
<evidence type="ECO:0000256" key="1">
    <source>
        <dbReference type="SAM" id="Phobius"/>
    </source>
</evidence>
<organism evidence="2 3">
    <name type="scientific">Corynebacterium ulcerans FRC58</name>
    <dbReference type="NCBI Taxonomy" id="1408268"/>
    <lineage>
        <taxon>Bacteria</taxon>
        <taxon>Bacillati</taxon>
        <taxon>Actinomycetota</taxon>
        <taxon>Actinomycetes</taxon>
        <taxon>Mycobacteriales</taxon>
        <taxon>Corynebacteriaceae</taxon>
        <taxon>Corynebacterium</taxon>
    </lineage>
</organism>
<feature type="transmembrane region" description="Helical" evidence="1">
    <location>
        <begin position="79"/>
        <end position="96"/>
    </location>
</feature>
<keyword evidence="1" id="KW-0472">Membrane</keyword>
<accession>A0ABM5U3Y1</accession>
<keyword evidence="1" id="KW-1133">Transmembrane helix</keyword>
<dbReference type="Pfam" id="PF05437">
    <property type="entry name" value="AzlD"/>
    <property type="match status" value="1"/>
</dbReference>
<feature type="transmembrane region" description="Helical" evidence="1">
    <location>
        <begin position="103"/>
        <end position="121"/>
    </location>
</feature>
<proteinExistence type="predicted"/>
<sequence length="122" mass="13154">MEGEEMTFAQLGLPEGVTLSSVILVLLPVAVVTFMLRWLPFSAVKLLKGSALMSMLAITMPVGVMVVLVMYTLSAARSATGGLVPALIATAVTLLVHWWRRDCGLSIISGTVFYMVLVNLVW</sequence>
<reference evidence="2 3" key="1">
    <citation type="journal article" date="2014" name="Int. J. Syst. Evol. Microbiol.">
        <title>Draft Genome Sequence of Corynebacterium ulcerans FRC58, Isolated from the Bronchitic Aspiration of a Patient in France.</title>
        <authorList>
            <person name="Silva Ado S."/>
            <person name="Barauna R.A."/>
            <person name="de Sa P.C."/>
            <person name="das Gracas D.A."/>
            <person name="Carneiro A.R."/>
            <person name="Thouvenin M."/>
            <person name="Azevedo V."/>
            <person name="Badell E."/>
            <person name="Guiso N."/>
            <person name="da Silva A.L."/>
            <person name="Ramos R.T."/>
        </authorList>
    </citation>
    <scope>NUCLEOTIDE SEQUENCE [LARGE SCALE GENOMIC DNA]</scope>
    <source>
        <strain evidence="2 3">FRC58</strain>
    </source>
</reference>
<feature type="transmembrane region" description="Helical" evidence="1">
    <location>
        <begin position="51"/>
        <end position="73"/>
    </location>
</feature>
<evidence type="ECO:0000313" key="2">
    <source>
        <dbReference type="EMBL" id="AKN78197.1"/>
    </source>
</evidence>
<keyword evidence="3" id="KW-1185">Reference proteome</keyword>
<keyword evidence="1" id="KW-0812">Transmembrane</keyword>
<name>A0ABM5U3Y1_CORUL</name>
<gene>
    <name evidence="2" type="primary">azlD</name>
    <name evidence="2" type="ORF">CulFRC58_2343</name>
</gene>
<protein>
    <submittedName>
        <fullName evidence="2">Branched-chain amino acid transport protein</fullName>
    </submittedName>
</protein>
<dbReference type="PIRSF" id="PIRSF003203">
    <property type="entry name" value="AzlD"/>
    <property type="match status" value="1"/>
</dbReference>
<dbReference type="Proteomes" id="UP000036185">
    <property type="component" value="Chromosome"/>
</dbReference>
<dbReference type="EMBL" id="CP011913">
    <property type="protein sequence ID" value="AKN78197.1"/>
    <property type="molecule type" value="Genomic_DNA"/>
</dbReference>
<evidence type="ECO:0000313" key="3">
    <source>
        <dbReference type="Proteomes" id="UP000036185"/>
    </source>
</evidence>
<dbReference type="InterPro" id="IPR008407">
    <property type="entry name" value="Brnchd-chn_aa_trnsp_AzlD"/>
</dbReference>